<dbReference type="AlphaFoldDB" id="A0A9N9SC73"/>
<accession>A0A9N9SC73</accession>
<keyword evidence="2" id="KW-1185">Reference proteome</keyword>
<protein>
    <submittedName>
        <fullName evidence="1">Uncharacterized protein</fullName>
    </submittedName>
</protein>
<sequence>MFEGRITPHKSDCERNLGSYCSLAEHIILALVGSALCAPQGVQLVRINTAIDDNSGQYKQDNSGAYNGDDGQYHPDGSGAYRGDILRPYQGVNIVEKPYILALIETKVKSFTNTTCMLCPGYELPTRSRFNGGLRLYAETNLSCHKEKLSKPNELNVMWFEVDSLKQIHLSPDDSSYEELSNERYSRRLISENQFSPHPWTHQKHHLQTEKPDILALTETQVNSSTNKVHMLCPGYELHSRFSFKGRVWNRKTLMECGSS</sequence>
<proteinExistence type="predicted"/>
<name>A0A9N9SC73_PHACE</name>
<dbReference type="EMBL" id="OU896716">
    <property type="protein sequence ID" value="CAG9814151.1"/>
    <property type="molecule type" value="Genomic_DNA"/>
</dbReference>
<dbReference type="OrthoDB" id="6778330at2759"/>
<evidence type="ECO:0000313" key="1">
    <source>
        <dbReference type="EMBL" id="CAG9814151.1"/>
    </source>
</evidence>
<reference evidence="1" key="2">
    <citation type="submission" date="2022-10" db="EMBL/GenBank/DDBJ databases">
        <authorList>
            <consortium name="ENA_rothamsted_submissions"/>
            <consortium name="culmorum"/>
            <person name="King R."/>
        </authorList>
    </citation>
    <scope>NUCLEOTIDE SEQUENCE</scope>
</reference>
<reference evidence="1" key="1">
    <citation type="submission" date="2022-01" db="EMBL/GenBank/DDBJ databases">
        <authorList>
            <person name="King R."/>
        </authorList>
    </citation>
    <scope>NUCLEOTIDE SEQUENCE</scope>
</reference>
<gene>
    <name evidence="1" type="ORF">PHAECO_LOCUS1714</name>
</gene>
<dbReference type="Proteomes" id="UP001153737">
    <property type="component" value="Chromosome 10"/>
</dbReference>
<evidence type="ECO:0000313" key="2">
    <source>
        <dbReference type="Proteomes" id="UP001153737"/>
    </source>
</evidence>
<organism evidence="1 2">
    <name type="scientific">Phaedon cochleariae</name>
    <name type="common">Mustard beetle</name>
    <dbReference type="NCBI Taxonomy" id="80249"/>
    <lineage>
        <taxon>Eukaryota</taxon>
        <taxon>Metazoa</taxon>
        <taxon>Ecdysozoa</taxon>
        <taxon>Arthropoda</taxon>
        <taxon>Hexapoda</taxon>
        <taxon>Insecta</taxon>
        <taxon>Pterygota</taxon>
        <taxon>Neoptera</taxon>
        <taxon>Endopterygota</taxon>
        <taxon>Coleoptera</taxon>
        <taxon>Polyphaga</taxon>
        <taxon>Cucujiformia</taxon>
        <taxon>Chrysomeloidea</taxon>
        <taxon>Chrysomelidae</taxon>
        <taxon>Chrysomelinae</taxon>
        <taxon>Chrysomelini</taxon>
        <taxon>Phaedon</taxon>
    </lineage>
</organism>